<keyword evidence="1" id="KW-0812">Transmembrane</keyword>
<dbReference type="HOGENOM" id="CLU_2550343_0_0_2"/>
<accession>H2C0G7</accession>
<name>H2C0G7_9CREN</name>
<feature type="transmembrane region" description="Helical" evidence="1">
    <location>
        <begin position="6"/>
        <end position="24"/>
    </location>
</feature>
<evidence type="ECO:0000313" key="2">
    <source>
        <dbReference type="EMBL" id="EHP71229.1"/>
    </source>
</evidence>
<sequence length="82" mass="9199">MNYKWLPIALAIGYSVITLVLSTVGVVQLRVYVMTYTVLSLLIETLFYPIPRDTSIIVGAINAFWISWSIYYILIALGVING</sequence>
<feature type="transmembrane region" description="Helical" evidence="1">
    <location>
        <begin position="31"/>
        <end position="50"/>
    </location>
</feature>
<protein>
    <submittedName>
        <fullName evidence="2">Uncharacterized protein</fullName>
    </submittedName>
</protein>
<dbReference type="Proteomes" id="UP000003980">
    <property type="component" value="Unassembled WGS sequence"/>
</dbReference>
<reference evidence="2 3" key="1">
    <citation type="submission" date="2012-01" db="EMBL/GenBank/DDBJ databases">
        <title>Improved High-Quality Draft sequence of Metallosphaera yellowstonensis MK1.</title>
        <authorList>
            <consortium name="US DOE Joint Genome Institute"/>
            <person name="Lucas S."/>
            <person name="Han J."/>
            <person name="Cheng J.-F."/>
            <person name="Goodwin L."/>
            <person name="Pitluck S."/>
            <person name="Peters L."/>
            <person name="Teshima H."/>
            <person name="Detter J.C."/>
            <person name="Han C."/>
            <person name="Tapia R."/>
            <person name="Land M."/>
            <person name="Hauser L."/>
            <person name="Kyrpides N."/>
            <person name="Kozubal M."/>
            <person name="Macur R.E."/>
            <person name="Jay Z."/>
            <person name="Inskeep W."/>
            <person name="Woyke T."/>
        </authorList>
    </citation>
    <scope>NUCLEOTIDE SEQUENCE [LARGE SCALE GENOMIC DNA]</scope>
    <source>
        <strain evidence="2 3">MK1</strain>
    </source>
</reference>
<evidence type="ECO:0000256" key="1">
    <source>
        <dbReference type="SAM" id="Phobius"/>
    </source>
</evidence>
<keyword evidence="3" id="KW-1185">Reference proteome</keyword>
<gene>
    <name evidence="2" type="ORF">MetMK1DRAFT_00000380</name>
</gene>
<organism evidence="2 3">
    <name type="scientific">Metallosphaera yellowstonensis MK1</name>
    <dbReference type="NCBI Taxonomy" id="671065"/>
    <lineage>
        <taxon>Archaea</taxon>
        <taxon>Thermoproteota</taxon>
        <taxon>Thermoprotei</taxon>
        <taxon>Sulfolobales</taxon>
        <taxon>Sulfolobaceae</taxon>
        <taxon>Metallosphaera</taxon>
    </lineage>
</organism>
<dbReference type="EMBL" id="JH597755">
    <property type="protein sequence ID" value="EHP71229.1"/>
    <property type="molecule type" value="Genomic_DNA"/>
</dbReference>
<feature type="transmembrane region" description="Helical" evidence="1">
    <location>
        <begin position="56"/>
        <end position="80"/>
    </location>
</feature>
<keyword evidence="1" id="KW-0472">Membrane</keyword>
<dbReference type="RefSeq" id="WP_009069314.1">
    <property type="nucleotide sequence ID" value="NZ_JH597755.1"/>
</dbReference>
<dbReference type="STRING" id="671065.MetMK1DRAFT_00000380"/>
<keyword evidence="1" id="KW-1133">Transmembrane helix</keyword>
<dbReference type="AlphaFoldDB" id="H2C0G7"/>
<evidence type="ECO:0000313" key="3">
    <source>
        <dbReference type="Proteomes" id="UP000003980"/>
    </source>
</evidence>
<proteinExistence type="predicted"/>